<dbReference type="SUPFAM" id="SSF48452">
    <property type="entry name" value="TPR-like"/>
    <property type="match status" value="2"/>
</dbReference>
<dbReference type="Pfam" id="PF00535">
    <property type="entry name" value="Glycos_transf_2"/>
    <property type="match status" value="1"/>
</dbReference>
<feature type="domain" description="Glycosyltransferase 2-like" evidence="2">
    <location>
        <begin position="7"/>
        <end position="105"/>
    </location>
</feature>
<keyword evidence="4" id="KW-1185">Reference proteome</keyword>
<evidence type="ECO:0000256" key="1">
    <source>
        <dbReference type="PROSITE-ProRule" id="PRU00339"/>
    </source>
</evidence>
<dbReference type="Proteomes" id="UP000679779">
    <property type="component" value="Unassembled WGS sequence"/>
</dbReference>
<reference evidence="3" key="1">
    <citation type="submission" date="2021-03" db="EMBL/GenBank/DDBJ databases">
        <title>Antimicrobial resistance genes in bacteria isolated from Japanese honey, and their potential for conferring macrolide and lincosamide resistance in the American foulbrood pathogen Paenibacillus larvae.</title>
        <authorList>
            <person name="Okamoto M."/>
            <person name="Kumagai M."/>
            <person name="Kanamori H."/>
            <person name="Takamatsu D."/>
        </authorList>
    </citation>
    <scope>NUCLEOTIDE SEQUENCE</scope>
    <source>
        <strain evidence="3">J2TS6</strain>
    </source>
</reference>
<dbReference type="Pfam" id="PF13181">
    <property type="entry name" value="TPR_8"/>
    <property type="match status" value="2"/>
</dbReference>
<accession>A0A919XNC0</accession>
<evidence type="ECO:0000313" key="4">
    <source>
        <dbReference type="Proteomes" id="UP000679779"/>
    </source>
</evidence>
<dbReference type="InterPro" id="IPR019734">
    <property type="entry name" value="TPR_rpt"/>
</dbReference>
<evidence type="ECO:0000313" key="3">
    <source>
        <dbReference type="EMBL" id="GIO33303.1"/>
    </source>
</evidence>
<evidence type="ECO:0000259" key="2">
    <source>
        <dbReference type="Pfam" id="PF00535"/>
    </source>
</evidence>
<dbReference type="AlphaFoldDB" id="A0A919XNC0"/>
<dbReference type="PANTHER" id="PTHR43630:SF2">
    <property type="entry name" value="GLYCOSYLTRANSFERASE"/>
    <property type="match status" value="1"/>
</dbReference>
<proteinExistence type="predicted"/>
<dbReference type="SUPFAM" id="SSF53448">
    <property type="entry name" value="Nucleotide-diphospho-sugar transferases"/>
    <property type="match status" value="1"/>
</dbReference>
<name>A0A919XNC0_9BACL</name>
<sequence length="632" mass="73118">MTLSKISLCMIVKNEERCLERCLESVKDVVSEIIIVDTGSTDSTLDIAKKYTDHVYHYEWNNDFSDARNYALQYATGDFILHLDADEYIGKNKESLLMPLDQDYYYVRIRNDLGHGVAEVHRFIRLFRNDPVLRYEGALHEQVDMSKHPHLKPGLIDAVIYHDGYLEDIVREKSKKKRNMKIIQDEVKKNPNAFNYFNLGVQFSLEDRHTEALKAFQKAYSLGKGTSYAPRILMFIMKSLSEMGRNEEAVAVGEDSAILYADHADFQYRLGLIYENVGYDKDAEQCFLKCLEIGEARNALQFNHYEGTASYLAHGKLAELYLRNGQHELAKKHFLKAVQEAPDLSFLIQVFIELFPSLRGNEFVDALFKIWPFNDLKRVEQMVSVLYSLRHPGALDLVRCYKVKVPVEFEGWAATLEGDYSAAKRIWSEIEHVRDAFFGDLILLGVLSHDPDPLIQNRHVFSLRNREWRWWNSLVCGEELPEMPFSKEMKEQLIKLVNILIRLGQFTSLEQLIHASSQPIFRFIIADQLNKKGFKEIALDIIVESSESSENVEIYALVRDILRDLGNVDDALYYAKQAYGVLPNYSNGYQLLKLLETCNQIVEAREVQSELMNLEPKSLWFNKTYKIFSSLT</sequence>
<comment type="caution">
    <text evidence="3">The sequence shown here is derived from an EMBL/GenBank/DDBJ whole genome shotgun (WGS) entry which is preliminary data.</text>
</comment>
<dbReference type="Gene3D" id="1.25.40.10">
    <property type="entry name" value="Tetratricopeptide repeat domain"/>
    <property type="match status" value="2"/>
</dbReference>
<dbReference type="PANTHER" id="PTHR43630">
    <property type="entry name" value="POLY-BETA-1,6-N-ACETYL-D-GLUCOSAMINE SYNTHASE"/>
    <property type="match status" value="1"/>
</dbReference>
<dbReference type="CDD" id="cd02511">
    <property type="entry name" value="Beta4Glucosyltransferase"/>
    <property type="match status" value="1"/>
</dbReference>
<dbReference type="EMBL" id="BORQ01000005">
    <property type="protein sequence ID" value="GIO33303.1"/>
    <property type="molecule type" value="Genomic_DNA"/>
</dbReference>
<dbReference type="RefSeq" id="WP_160044099.1">
    <property type="nucleotide sequence ID" value="NZ_BORQ01000005.1"/>
</dbReference>
<organism evidence="3 4">
    <name type="scientific">Paenibacillus albilobatus</name>
    <dbReference type="NCBI Taxonomy" id="2716884"/>
    <lineage>
        <taxon>Bacteria</taxon>
        <taxon>Bacillati</taxon>
        <taxon>Bacillota</taxon>
        <taxon>Bacilli</taxon>
        <taxon>Bacillales</taxon>
        <taxon>Paenibacillaceae</taxon>
        <taxon>Paenibacillus</taxon>
    </lineage>
</organism>
<feature type="repeat" description="TPR" evidence="1">
    <location>
        <begin position="193"/>
        <end position="226"/>
    </location>
</feature>
<dbReference type="SMART" id="SM00028">
    <property type="entry name" value="TPR"/>
    <property type="match status" value="4"/>
</dbReference>
<dbReference type="InterPro" id="IPR001173">
    <property type="entry name" value="Glyco_trans_2-like"/>
</dbReference>
<feature type="repeat" description="TPR" evidence="1">
    <location>
        <begin position="311"/>
        <end position="344"/>
    </location>
</feature>
<gene>
    <name evidence="3" type="ORF">J2TS6_44440</name>
</gene>
<dbReference type="InterPro" id="IPR011990">
    <property type="entry name" value="TPR-like_helical_dom_sf"/>
</dbReference>
<dbReference type="Gene3D" id="3.90.550.10">
    <property type="entry name" value="Spore Coat Polysaccharide Biosynthesis Protein SpsA, Chain A"/>
    <property type="match status" value="1"/>
</dbReference>
<keyword evidence="1" id="KW-0802">TPR repeat</keyword>
<protein>
    <recommendedName>
        <fullName evidence="2">Glycosyltransferase 2-like domain-containing protein</fullName>
    </recommendedName>
</protein>
<dbReference type="PROSITE" id="PS50005">
    <property type="entry name" value="TPR"/>
    <property type="match status" value="2"/>
</dbReference>
<dbReference type="InterPro" id="IPR029044">
    <property type="entry name" value="Nucleotide-diphossugar_trans"/>
</dbReference>